<evidence type="ECO:0000313" key="5">
    <source>
        <dbReference type="EMBL" id="KAH0463031.1"/>
    </source>
</evidence>
<dbReference type="PROSITE" id="PS00061">
    <property type="entry name" value="ADH_SHORT"/>
    <property type="match status" value="1"/>
</dbReference>
<comment type="caution">
    <text evidence="5">The sequence shown here is derived from an EMBL/GenBank/DDBJ whole genome shotgun (WGS) entry which is preliminary data.</text>
</comment>
<sequence>MDIFNSFLSVIMHVLIAVFLLVYLPISWIWRLTAFVFVKPFYKEDVRGKVVLITGASSGIGEELAYQYATRGAYLVLVARREHALKNVAKAALGKGSPDVLVIKADISKQSECKRVIEETIAHFAQCDILYSNCIYVLLHKFIGFIITQYLLCIAVNHLVVNAGLLSSSLFEEITNISAFNQVMDVNFWGAVYTTYYAIPYLKNSQGNIIVTSSVAGRVPTARMSFYNASKAALIRFYETLRAEFGSDIRITILTPGYVASELTKGKFLQKGGEIGVSEEIRDVQVGLFPVGYTDKFAEIVVESACRGDEYVTWPSWYQPFHAIMFFAPEIINWYSRSFYLTKPGVDSSKALSRKILEATGAKKFLYPSSIRSPTAKLDCTK</sequence>
<evidence type="ECO:0000256" key="2">
    <source>
        <dbReference type="ARBA" id="ARBA00006484"/>
    </source>
</evidence>
<gene>
    <name evidence="5" type="ORF">IEQ34_007613</name>
</gene>
<dbReference type="SUPFAM" id="SSF51735">
    <property type="entry name" value="NAD(P)-binding Rossmann-fold domains"/>
    <property type="match status" value="1"/>
</dbReference>
<name>A0AAV7H1W1_DENCH</name>
<evidence type="ECO:0000256" key="1">
    <source>
        <dbReference type="ARBA" id="ARBA00004606"/>
    </source>
</evidence>
<dbReference type="GO" id="GO:0016020">
    <property type="term" value="C:membrane"/>
    <property type="evidence" value="ECO:0007669"/>
    <property type="project" value="UniProtKB-SubCell"/>
</dbReference>
<proteinExistence type="inferred from homology"/>
<comment type="similarity">
    <text evidence="2">Belongs to the short-chain dehydrogenases/reductases (SDR) family.</text>
</comment>
<dbReference type="Pfam" id="PF00106">
    <property type="entry name" value="adh_short"/>
    <property type="match status" value="2"/>
</dbReference>
<reference evidence="5 6" key="1">
    <citation type="journal article" date="2021" name="Hortic Res">
        <title>Chromosome-scale assembly of the Dendrobium chrysotoxum genome enhances the understanding of orchid evolution.</title>
        <authorList>
            <person name="Zhang Y."/>
            <person name="Zhang G.Q."/>
            <person name="Zhang D."/>
            <person name="Liu X.D."/>
            <person name="Xu X.Y."/>
            <person name="Sun W.H."/>
            <person name="Yu X."/>
            <person name="Zhu X."/>
            <person name="Wang Z.W."/>
            <person name="Zhao X."/>
            <person name="Zhong W.Y."/>
            <person name="Chen H."/>
            <person name="Yin W.L."/>
            <person name="Huang T."/>
            <person name="Niu S.C."/>
            <person name="Liu Z.J."/>
        </authorList>
    </citation>
    <scope>NUCLEOTIDE SEQUENCE [LARGE SCALE GENOMIC DNA]</scope>
    <source>
        <strain evidence="5">Lindl</strain>
    </source>
</reference>
<dbReference type="InterPro" id="IPR036291">
    <property type="entry name" value="NAD(P)-bd_dom_sf"/>
</dbReference>
<dbReference type="Proteomes" id="UP000775213">
    <property type="component" value="Unassembled WGS sequence"/>
</dbReference>
<dbReference type="GO" id="GO:0005829">
    <property type="term" value="C:cytosol"/>
    <property type="evidence" value="ECO:0007669"/>
    <property type="project" value="TreeGrafter"/>
</dbReference>
<dbReference type="PANTHER" id="PTHR43391:SF89">
    <property type="entry name" value="11-BETA-HYDROXYSTEROID DEHYDROGENASE 1A-RELATED"/>
    <property type="match status" value="1"/>
</dbReference>
<dbReference type="InterPro" id="IPR002347">
    <property type="entry name" value="SDR_fam"/>
</dbReference>
<dbReference type="Gene3D" id="3.40.50.720">
    <property type="entry name" value="NAD(P)-binding Rossmann-like Domain"/>
    <property type="match status" value="1"/>
</dbReference>
<organism evidence="5 6">
    <name type="scientific">Dendrobium chrysotoxum</name>
    <name type="common">Orchid</name>
    <dbReference type="NCBI Taxonomy" id="161865"/>
    <lineage>
        <taxon>Eukaryota</taxon>
        <taxon>Viridiplantae</taxon>
        <taxon>Streptophyta</taxon>
        <taxon>Embryophyta</taxon>
        <taxon>Tracheophyta</taxon>
        <taxon>Spermatophyta</taxon>
        <taxon>Magnoliopsida</taxon>
        <taxon>Liliopsida</taxon>
        <taxon>Asparagales</taxon>
        <taxon>Orchidaceae</taxon>
        <taxon>Epidendroideae</taxon>
        <taxon>Malaxideae</taxon>
        <taxon>Dendrobiinae</taxon>
        <taxon>Dendrobium</taxon>
    </lineage>
</organism>
<accession>A0AAV7H1W1</accession>
<protein>
    <submittedName>
        <fullName evidence="5">Uncharacterized protein</fullName>
    </submittedName>
</protein>
<keyword evidence="3" id="KW-0560">Oxidoreductase</keyword>
<dbReference type="InterPro" id="IPR020904">
    <property type="entry name" value="Sc_DH/Rdtase_CS"/>
</dbReference>
<dbReference type="PANTHER" id="PTHR43391">
    <property type="entry name" value="RETINOL DEHYDROGENASE-RELATED"/>
    <property type="match status" value="1"/>
</dbReference>
<dbReference type="PRINTS" id="PR00081">
    <property type="entry name" value="GDHRDH"/>
</dbReference>
<evidence type="ECO:0000256" key="4">
    <source>
        <dbReference type="SAM" id="Phobius"/>
    </source>
</evidence>
<evidence type="ECO:0000256" key="3">
    <source>
        <dbReference type="ARBA" id="ARBA00023002"/>
    </source>
</evidence>
<keyword evidence="4" id="KW-1133">Transmembrane helix</keyword>
<keyword evidence="6" id="KW-1185">Reference proteome</keyword>
<comment type="subcellular location">
    <subcellularLocation>
        <location evidence="1">Membrane</location>
        <topology evidence="1">Single-pass type II membrane protein</topology>
    </subcellularLocation>
</comment>
<keyword evidence="4" id="KW-0812">Transmembrane</keyword>
<feature type="transmembrane region" description="Helical" evidence="4">
    <location>
        <begin position="7"/>
        <end position="30"/>
    </location>
</feature>
<keyword evidence="4" id="KW-0472">Membrane</keyword>
<dbReference type="AlphaFoldDB" id="A0AAV7H1W1"/>
<dbReference type="GO" id="GO:0016491">
    <property type="term" value="F:oxidoreductase activity"/>
    <property type="evidence" value="ECO:0007669"/>
    <property type="project" value="UniProtKB-KW"/>
</dbReference>
<dbReference type="EMBL" id="JAGFBR010000008">
    <property type="protein sequence ID" value="KAH0463031.1"/>
    <property type="molecule type" value="Genomic_DNA"/>
</dbReference>
<evidence type="ECO:0000313" key="6">
    <source>
        <dbReference type="Proteomes" id="UP000775213"/>
    </source>
</evidence>